<accession>A0A3M8AG68</accession>
<dbReference type="OrthoDB" id="92598at2"/>
<keyword evidence="4 8" id="KW-0812">Transmembrane</keyword>
<dbReference type="SUPFAM" id="SSF161098">
    <property type="entry name" value="MetI-like"/>
    <property type="match status" value="1"/>
</dbReference>
<comment type="similarity">
    <text evidence="8">Belongs to the binding-protein-dependent transport system permease family.</text>
</comment>
<evidence type="ECO:0000259" key="10">
    <source>
        <dbReference type="PROSITE" id="PS50928"/>
    </source>
</evidence>
<feature type="transmembrane region" description="Helical" evidence="8">
    <location>
        <begin position="163"/>
        <end position="183"/>
    </location>
</feature>
<evidence type="ECO:0000256" key="4">
    <source>
        <dbReference type="ARBA" id="ARBA00022692"/>
    </source>
</evidence>
<dbReference type="InterPro" id="IPR000515">
    <property type="entry name" value="MetI-like"/>
</dbReference>
<dbReference type="PANTHER" id="PTHR30614:SF0">
    <property type="entry name" value="L-CYSTINE TRANSPORT SYSTEM PERMEASE PROTEIN TCYL"/>
    <property type="match status" value="1"/>
</dbReference>
<proteinExistence type="inferred from homology"/>
<evidence type="ECO:0000256" key="2">
    <source>
        <dbReference type="ARBA" id="ARBA00022448"/>
    </source>
</evidence>
<dbReference type="Proteomes" id="UP000275048">
    <property type="component" value="Unassembled WGS sequence"/>
</dbReference>
<dbReference type="RefSeq" id="WP_122936618.1">
    <property type="nucleotide sequence ID" value="NZ_JBHSNT010000060.1"/>
</dbReference>
<keyword evidence="3" id="KW-1003">Cell membrane</keyword>
<feature type="region of interest" description="Disordered" evidence="9">
    <location>
        <begin position="1"/>
        <end position="26"/>
    </location>
</feature>
<keyword evidence="5" id="KW-0029">Amino-acid transport</keyword>
<gene>
    <name evidence="11" type="ORF">EDM22_08425</name>
</gene>
<dbReference type="Pfam" id="PF00528">
    <property type="entry name" value="BPD_transp_1"/>
    <property type="match status" value="1"/>
</dbReference>
<keyword evidence="6 8" id="KW-1133">Transmembrane helix</keyword>
<name>A0A3M8AG68_9MICO</name>
<dbReference type="Gene3D" id="1.10.3720.10">
    <property type="entry name" value="MetI-like"/>
    <property type="match status" value="1"/>
</dbReference>
<dbReference type="NCBIfam" id="TIGR01726">
    <property type="entry name" value="HEQRo_perm_3TM"/>
    <property type="match status" value="1"/>
</dbReference>
<evidence type="ECO:0000256" key="6">
    <source>
        <dbReference type="ARBA" id="ARBA00022989"/>
    </source>
</evidence>
<evidence type="ECO:0000256" key="5">
    <source>
        <dbReference type="ARBA" id="ARBA00022970"/>
    </source>
</evidence>
<dbReference type="InterPro" id="IPR043429">
    <property type="entry name" value="ArtM/GltK/GlnP/TcyL/YhdX-like"/>
</dbReference>
<feature type="compositionally biased region" description="Polar residues" evidence="9">
    <location>
        <begin position="1"/>
        <end position="19"/>
    </location>
</feature>
<evidence type="ECO:0000256" key="3">
    <source>
        <dbReference type="ARBA" id="ARBA00022475"/>
    </source>
</evidence>
<feature type="transmembrane region" description="Helical" evidence="8">
    <location>
        <begin position="264"/>
        <end position="285"/>
    </location>
</feature>
<dbReference type="GO" id="GO:0006865">
    <property type="term" value="P:amino acid transport"/>
    <property type="evidence" value="ECO:0007669"/>
    <property type="project" value="UniProtKB-KW"/>
</dbReference>
<evidence type="ECO:0000256" key="8">
    <source>
        <dbReference type="RuleBase" id="RU363032"/>
    </source>
</evidence>
<evidence type="ECO:0000256" key="1">
    <source>
        <dbReference type="ARBA" id="ARBA00004651"/>
    </source>
</evidence>
<dbReference type="PROSITE" id="PS50928">
    <property type="entry name" value="ABC_TM1"/>
    <property type="match status" value="1"/>
</dbReference>
<sequence length="337" mass="36181">MTATQPSATAASEGPQGSSGAARPGPIEAVPVRHPGRWIAAIVVLVIGIGSLSSILQNPNLDLETVGEYLFKPLTLNGVLITIWLTVASMIMGVFGGILVAVMRLSPNPVLSVAAMLFIWVFRGTPLLLQLIFWGFIGAFIPKIVVGIPFTSIEFWSFTTSDLIPATVAALLALGLNEMAYAAEIVRAGIQSVDPGQTEAAHSLGMSPAKTLRRIVLPQAMRVIIPPMGNETITMLKSTSLVAIVAGDDLMSNIREAYTQNYKIIPLLIVAAIWYLALTSILSIPQMWLERRYGRGFSAIRPTLGSRVSTFTQSIALPSRATRPTRTERASKKESAS</sequence>
<feature type="transmembrane region" description="Helical" evidence="8">
    <location>
        <begin position="38"/>
        <end position="56"/>
    </location>
</feature>
<dbReference type="PANTHER" id="PTHR30614">
    <property type="entry name" value="MEMBRANE COMPONENT OF AMINO ACID ABC TRANSPORTER"/>
    <property type="match status" value="1"/>
</dbReference>
<evidence type="ECO:0000313" key="11">
    <source>
        <dbReference type="EMBL" id="RNB50110.1"/>
    </source>
</evidence>
<dbReference type="GO" id="GO:0022857">
    <property type="term" value="F:transmembrane transporter activity"/>
    <property type="evidence" value="ECO:0007669"/>
    <property type="project" value="InterPro"/>
</dbReference>
<dbReference type="InterPro" id="IPR035906">
    <property type="entry name" value="MetI-like_sf"/>
</dbReference>
<dbReference type="EMBL" id="RHHB01000011">
    <property type="protein sequence ID" value="RNB50110.1"/>
    <property type="molecule type" value="Genomic_DNA"/>
</dbReference>
<keyword evidence="2 8" id="KW-0813">Transport</keyword>
<evidence type="ECO:0000256" key="9">
    <source>
        <dbReference type="SAM" id="MobiDB-lite"/>
    </source>
</evidence>
<keyword evidence="12" id="KW-1185">Reference proteome</keyword>
<dbReference type="GO" id="GO:0043190">
    <property type="term" value="C:ATP-binding cassette (ABC) transporter complex"/>
    <property type="evidence" value="ECO:0007669"/>
    <property type="project" value="InterPro"/>
</dbReference>
<dbReference type="InterPro" id="IPR010065">
    <property type="entry name" value="AA_ABC_transptr_permease_3TM"/>
</dbReference>
<organism evidence="11 12">
    <name type="scientific">Agromyces tardus</name>
    <dbReference type="NCBI Taxonomy" id="2583849"/>
    <lineage>
        <taxon>Bacteria</taxon>
        <taxon>Bacillati</taxon>
        <taxon>Actinomycetota</taxon>
        <taxon>Actinomycetes</taxon>
        <taxon>Micrococcales</taxon>
        <taxon>Microbacteriaceae</taxon>
        <taxon>Agromyces</taxon>
    </lineage>
</organism>
<dbReference type="CDD" id="cd06261">
    <property type="entry name" value="TM_PBP2"/>
    <property type="match status" value="1"/>
</dbReference>
<dbReference type="AlphaFoldDB" id="A0A3M8AG68"/>
<dbReference type="FunFam" id="1.10.3720.10:FF:000006">
    <property type="entry name" value="Glutamate/aspartate ABC transporter, permease protein GltK"/>
    <property type="match status" value="1"/>
</dbReference>
<feature type="domain" description="ABC transmembrane type-1" evidence="10">
    <location>
        <begin position="79"/>
        <end position="286"/>
    </location>
</feature>
<comment type="caution">
    <text evidence="11">The sequence shown here is derived from an EMBL/GenBank/DDBJ whole genome shotgun (WGS) entry which is preliminary data.</text>
</comment>
<feature type="transmembrane region" description="Helical" evidence="8">
    <location>
        <begin position="76"/>
        <end position="102"/>
    </location>
</feature>
<protein>
    <submittedName>
        <fullName evidence="11">Amino acid ABC transporter permease</fullName>
    </submittedName>
</protein>
<evidence type="ECO:0000256" key="7">
    <source>
        <dbReference type="ARBA" id="ARBA00023136"/>
    </source>
</evidence>
<keyword evidence="7 8" id="KW-0472">Membrane</keyword>
<reference evidence="11 12" key="1">
    <citation type="submission" date="2018-10" db="EMBL/GenBank/DDBJ databases">
        <title>Isolation, diversity and antibacterial activity of antinobacteria from the wheat rhizosphere soil.</title>
        <authorList>
            <person name="Sun T."/>
        </authorList>
    </citation>
    <scope>NUCLEOTIDE SEQUENCE [LARGE SCALE GENOMIC DNA]</scope>
    <source>
        <strain evidence="11 12">SJ-23</strain>
    </source>
</reference>
<evidence type="ECO:0000313" key="12">
    <source>
        <dbReference type="Proteomes" id="UP000275048"/>
    </source>
</evidence>
<comment type="subcellular location">
    <subcellularLocation>
        <location evidence="1 8">Cell membrane</location>
        <topology evidence="1 8">Multi-pass membrane protein</topology>
    </subcellularLocation>
</comment>